<dbReference type="eggNOG" id="KOG0482">
    <property type="taxonomic scope" value="Eukaryota"/>
</dbReference>
<dbReference type="Pfam" id="PF24901">
    <property type="entry name" value="WHD_MCM7"/>
    <property type="match status" value="1"/>
</dbReference>
<dbReference type="EMBL" id="GG666612">
    <property type="protein sequence ID" value="EEN49281.1"/>
    <property type="molecule type" value="Genomic_DNA"/>
</dbReference>
<dbReference type="InParanoid" id="C3ZEX5"/>
<evidence type="ECO:0000313" key="1">
    <source>
        <dbReference type="EMBL" id="EEN49281.1"/>
    </source>
</evidence>
<protein>
    <submittedName>
        <fullName evidence="1">Uncharacterized protein</fullName>
    </submittedName>
</protein>
<dbReference type="AlphaFoldDB" id="C3ZEX5"/>
<accession>C3ZEX5</accession>
<name>C3ZEX5_BRAFL</name>
<gene>
    <name evidence="1" type="ORF">BRAFLDRAFT_83815</name>
</gene>
<proteinExistence type="predicted"/>
<organism>
    <name type="scientific">Branchiostoma floridae</name>
    <name type="common">Florida lancelet</name>
    <name type="synonym">Amphioxus</name>
    <dbReference type="NCBI Taxonomy" id="7739"/>
    <lineage>
        <taxon>Eukaryota</taxon>
        <taxon>Metazoa</taxon>
        <taxon>Chordata</taxon>
        <taxon>Cephalochordata</taxon>
        <taxon>Leptocardii</taxon>
        <taxon>Amphioxiformes</taxon>
        <taxon>Branchiostomatidae</taxon>
        <taxon>Branchiostoma</taxon>
    </lineage>
</organism>
<reference evidence="1" key="1">
    <citation type="journal article" date="2008" name="Nature">
        <title>The amphioxus genome and the evolution of the chordate karyotype.</title>
        <authorList>
            <consortium name="US DOE Joint Genome Institute (JGI-PGF)"/>
            <person name="Putnam N.H."/>
            <person name="Butts T."/>
            <person name="Ferrier D.E.K."/>
            <person name="Furlong R.F."/>
            <person name="Hellsten U."/>
            <person name="Kawashima T."/>
            <person name="Robinson-Rechavi M."/>
            <person name="Shoguchi E."/>
            <person name="Terry A."/>
            <person name="Yu J.-K."/>
            <person name="Benito-Gutierrez E.L."/>
            <person name="Dubchak I."/>
            <person name="Garcia-Fernandez J."/>
            <person name="Gibson-Brown J.J."/>
            <person name="Grigoriev I.V."/>
            <person name="Horton A.C."/>
            <person name="de Jong P.J."/>
            <person name="Jurka J."/>
            <person name="Kapitonov V.V."/>
            <person name="Kohara Y."/>
            <person name="Kuroki Y."/>
            <person name="Lindquist E."/>
            <person name="Lucas S."/>
            <person name="Osoegawa K."/>
            <person name="Pennacchio L.A."/>
            <person name="Salamov A.A."/>
            <person name="Satou Y."/>
            <person name="Sauka-Spengler T."/>
            <person name="Schmutz J."/>
            <person name="Shin-I T."/>
            <person name="Toyoda A."/>
            <person name="Bronner-Fraser M."/>
            <person name="Fujiyama A."/>
            <person name="Holland L.Z."/>
            <person name="Holland P.W.H."/>
            <person name="Satoh N."/>
            <person name="Rokhsar D.S."/>
        </authorList>
    </citation>
    <scope>NUCLEOTIDE SEQUENCE [LARGE SCALE GENOMIC DNA]</scope>
    <source>
        <strain evidence="1">S238N-H82</strain>
        <tissue evidence="1">Testes</tissue>
    </source>
</reference>
<dbReference type="STRING" id="7739.C3ZEX5"/>
<sequence>MSESQLRFATDGSWDLGAVGNVTLPSSHLLVGLILLPLPPTPSWEPPTYFIKDYPLQNDTVIRQQQPQDVIFSLIREMAPPGVKTVNLADARERTLAKGFTPDQFDEAIEEYEDLNVWQVNAAKTKITLI</sequence>